<dbReference type="GO" id="GO:0047756">
    <property type="term" value="F:chondroitin 4-sulfotransferase activity"/>
    <property type="evidence" value="ECO:0007669"/>
    <property type="project" value="InterPro"/>
</dbReference>
<dbReference type="GO" id="GO:0016020">
    <property type="term" value="C:membrane"/>
    <property type="evidence" value="ECO:0007669"/>
    <property type="project" value="InterPro"/>
</dbReference>
<name>A0AA36C4B2_9BILA</name>
<sequence>MAERFGIAACAILKNFSTVLTSIMCYLYDIASYENFVQDMMQDTWDFRHCGNKNEFFGAGGQRRIEMAKMQSKLNLWRYYVLTREPMERFISGFLDKCVIKAKAKNKTVPTGTSCYGCKGDLACFIKAQYNSFLVATRGGKPGYSMENEHFAPQTWYCQLGSHFSEYRFFHYSHPTTGQMLDELFDEFEALGVPKRVGDRVKEQVIGKRTYHSTYQTGDRMKYTEQLKNDPMLLETFLKMYFYDYVYLGYPLPNVTL</sequence>
<protein>
    <recommendedName>
        <fullName evidence="3">Sulfotransferase</fullName>
    </recommendedName>
</protein>
<accession>A0AA36C4B2</accession>
<dbReference type="GO" id="GO:1902884">
    <property type="term" value="P:positive regulation of response to oxidative stress"/>
    <property type="evidence" value="ECO:0007669"/>
    <property type="project" value="InterPro"/>
</dbReference>
<dbReference type="GO" id="GO:0050650">
    <property type="term" value="P:chondroitin sulfate proteoglycan biosynthetic process"/>
    <property type="evidence" value="ECO:0007669"/>
    <property type="project" value="InterPro"/>
</dbReference>
<dbReference type="EMBL" id="CATQJA010000132">
    <property type="protein sequence ID" value="CAJ0557867.1"/>
    <property type="molecule type" value="Genomic_DNA"/>
</dbReference>
<evidence type="ECO:0008006" key="3">
    <source>
        <dbReference type="Google" id="ProtNLM"/>
    </source>
</evidence>
<organism evidence="1 2">
    <name type="scientific">Mesorhabditis spiculigera</name>
    <dbReference type="NCBI Taxonomy" id="96644"/>
    <lineage>
        <taxon>Eukaryota</taxon>
        <taxon>Metazoa</taxon>
        <taxon>Ecdysozoa</taxon>
        <taxon>Nematoda</taxon>
        <taxon>Chromadorea</taxon>
        <taxon>Rhabditida</taxon>
        <taxon>Rhabditina</taxon>
        <taxon>Rhabditomorpha</taxon>
        <taxon>Rhabditoidea</taxon>
        <taxon>Rhabditidae</taxon>
        <taxon>Mesorhabditinae</taxon>
        <taxon>Mesorhabditis</taxon>
    </lineage>
</organism>
<dbReference type="InterPro" id="IPR005331">
    <property type="entry name" value="Sulfotransferase"/>
</dbReference>
<reference evidence="1" key="1">
    <citation type="submission" date="2023-06" db="EMBL/GenBank/DDBJ databases">
        <authorList>
            <person name="Delattre M."/>
        </authorList>
    </citation>
    <scope>NUCLEOTIDE SEQUENCE</scope>
    <source>
        <strain evidence="1">AF72</strain>
    </source>
</reference>
<evidence type="ECO:0000313" key="1">
    <source>
        <dbReference type="EMBL" id="CAJ0557867.1"/>
    </source>
</evidence>
<dbReference type="Pfam" id="PF03567">
    <property type="entry name" value="Sulfotransfer_2"/>
    <property type="match status" value="1"/>
</dbReference>
<comment type="caution">
    <text evidence="1">The sequence shown here is derived from an EMBL/GenBank/DDBJ whole genome shotgun (WGS) entry which is preliminary data.</text>
</comment>
<dbReference type="AlphaFoldDB" id="A0AA36C4B2"/>
<dbReference type="Proteomes" id="UP001177023">
    <property type="component" value="Unassembled WGS sequence"/>
</dbReference>
<dbReference type="InterPro" id="IPR007669">
    <property type="entry name" value="Chst-1-like"/>
</dbReference>
<dbReference type="PANTHER" id="PTHR22900:SF5">
    <property type="entry name" value="PROTEIN CBG14245"/>
    <property type="match status" value="1"/>
</dbReference>
<dbReference type="PANTHER" id="PTHR22900">
    <property type="entry name" value="PROTEIN CBG14245-RELATED"/>
    <property type="match status" value="1"/>
</dbReference>
<gene>
    <name evidence="1" type="ORF">MSPICULIGERA_LOCUS615</name>
</gene>
<feature type="non-terminal residue" evidence="1">
    <location>
        <position position="257"/>
    </location>
</feature>
<evidence type="ECO:0000313" key="2">
    <source>
        <dbReference type="Proteomes" id="UP001177023"/>
    </source>
</evidence>
<proteinExistence type="predicted"/>
<keyword evidence="2" id="KW-1185">Reference proteome</keyword>